<protein>
    <submittedName>
        <fullName evidence="3">Hydantoinase/oxoprolinase family protein</fullName>
    </submittedName>
</protein>
<feature type="domain" description="Hydantoinase A/oxoprolinase" evidence="1">
    <location>
        <begin position="204"/>
        <end position="317"/>
    </location>
</feature>
<evidence type="ECO:0000259" key="1">
    <source>
        <dbReference type="Pfam" id="PF01968"/>
    </source>
</evidence>
<dbReference type="InterPro" id="IPR002821">
    <property type="entry name" value="Hydantoinase_A"/>
</dbReference>
<dbReference type="InterPro" id="IPR008040">
    <property type="entry name" value="Hydant_A_N"/>
</dbReference>
<dbReference type="PANTHER" id="PTHR11365">
    <property type="entry name" value="5-OXOPROLINASE RELATED"/>
    <property type="match status" value="1"/>
</dbReference>
<dbReference type="EMBL" id="JACPRF010000082">
    <property type="protein sequence ID" value="MBI2875782.1"/>
    <property type="molecule type" value="Genomic_DNA"/>
</dbReference>
<name>A0A932CN91_UNCTE</name>
<evidence type="ECO:0000313" key="4">
    <source>
        <dbReference type="Proteomes" id="UP000769766"/>
    </source>
</evidence>
<proteinExistence type="predicted"/>
<comment type="caution">
    <text evidence="3">The sequence shown here is derived from an EMBL/GenBank/DDBJ whole genome shotgun (WGS) entry which is preliminary data.</text>
</comment>
<dbReference type="SUPFAM" id="SSF53067">
    <property type="entry name" value="Actin-like ATPase domain"/>
    <property type="match status" value="1"/>
</dbReference>
<dbReference type="InterPro" id="IPR043129">
    <property type="entry name" value="ATPase_NBD"/>
</dbReference>
<dbReference type="AlphaFoldDB" id="A0A932CN91"/>
<dbReference type="Proteomes" id="UP000769766">
    <property type="component" value="Unassembled WGS sequence"/>
</dbReference>
<dbReference type="GO" id="GO:0017168">
    <property type="term" value="F:5-oxoprolinase (ATP-hydrolyzing) activity"/>
    <property type="evidence" value="ECO:0007669"/>
    <property type="project" value="TreeGrafter"/>
</dbReference>
<dbReference type="GO" id="GO:0005829">
    <property type="term" value="C:cytosol"/>
    <property type="evidence" value="ECO:0007669"/>
    <property type="project" value="TreeGrafter"/>
</dbReference>
<reference evidence="3" key="1">
    <citation type="submission" date="2020-07" db="EMBL/GenBank/DDBJ databases">
        <title>Huge and variable diversity of episymbiotic CPR bacteria and DPANN archaea in groundwater ecosystems.</title>
        <authorList>
            <person name="He C.Y."/>
            <person name="Keren R."/>
            <person name="Whittaker M."/>
            <person name="Farag I.F."/>
            <person name="Doudna J."/>
            <person name="Cate J.H.D."/>
            <person name="Banfield J.F."/>
        </authorList>
    </citation>
    <scope>NUCLEOTIDE SEQUENCE</scope>
    <source>
        <strain evidence="3">NC_groundwater_672_Ag_B-0.1um_62_36</strain>
    </source>
</reference>
<gene>
    <name evidence="3" type="ORF">HYY20_02750</name>
</gene>
<evidence type="ECO:0000259" key="2">
    <source>
        <dbReference type="Pfam" id="PF05378"/>
    </source>
</evidence>
<evidence type="ECO:0000313" key="3">
    <source>
        <dbReference type="EMBL" id="MBI2875782.1"/>
    </source>
</evidence>
<accession>A0A932CN91</accession>
<dbReference type="InterPro" id="IPR045079">
    <property type="entry name" value="Oxoprolinase-like"/>
</dbReference>
<dbReference type="Pfam" id="PF01968">
    <property type="entry name" value="Hydantoinase_A"/>
    <property type="match status" value="1"/>
</dbReference>
<feature type="non-terminal residue" evidence="3">
    <location>
        <position position="318"/>
    </location>
</feature>
<dbReference type="Gene3D" id="3.30.420.40">
    <property type="match status" value="1"/>
</dbReference>
<dbReference type="Pfam" id="PF05378">
    <property type="entry name" value="Hydant_A_N"/>
    <property type="match status" value="1"/>
</dbReference>
<dbReference type="PANTHER" id="PTHR11365:SF23">
    <property type="entry name" value="HYPOTHETICAL 5-OXOPROLINASE (EUROFUNG)-RELATED"/>
    <property type="match status" value="1"/>
</dbReference>
<sequence length="318" mass="34943">MRYRIGIDSGGTFTDVMVAGEDGRIYSLKIPSTPRDPSLSFLEGIRRALEELEAGPEQVAAVLHGTTVATNALLESKFPPIGLVVTRGFREILEIARQTVPGEWGSIYVWVKPPRVVPLERVQEVAERVGPRGEIQVPLNEVEMRAVARWFKERGIEAVAISFLHSYINPAHELRARQILEEEHPEGHLSTSWETLPEFREYERTLTTCLNAALKPVLSRYLSGLSSKMARLGVRSPLQIMKSAGGVMDADRAIVQPVYTVLSGPSAAVLGMASLGRQAGYPDLITLDMGGTSTDVSMIERGRPLVSTLGEVDIYPIK</sequence>
<organism evidence="3 4">
    <name type="scientific">Tectimicrobiota bacterium</name>
    <dbReference type="NCBI Taxonomy" id="2528274"/>
    <lineage>
        <taxon>Bacteria</taxon>
        <taxon>Pseudomonadati</taxon>
        <taxon>Nitrospinota/Tectimicrobiota group</taxon>
        <taxon>Candidatus Tectimicrobiota</taxon>
    </lineage>
</organism>
<dbReference type="GO" id="GO:0006749">
    <property type="term" value="P:glutathione metabolic process"/>
    <property type="evidence" value="ECO:0007669"/>
    <property type="project" value="TreeGrafter"/>
</dbReference>
<feature type="domain" description="Hydantoinase/oxoprolinase N-terminal" evidence="2">
    <location>
        <begin position="4"/>
        <end position="183"/>
    </location>
</feature>